<sequence>NNDRHVKESERDPDGATAKTSSESLHKGSENEETADEAADAEKSARTRPVSSSSSSMVSEKESERVTSKSSEEESIDEAHAIHLMTMLEAKTVEDYIDLRRALRSDHSTTRFVCKRFGHLLLWLDVACRG</sequence>
<evidence type="ECO:0000256" key="1">
    <source>
        <dbReference type="SAM" id="MobiDB-lite"/>
    </source>
</evidence>
<feature type="compositionally biased region" description="Low complexity" evidence="1">
    <location>
        <begin position="47"/>
        <end position="58"/>
    </location>
</feature>
<accession>A0AAN5C222</accession>
<dbReference type="AlphaFoldDB" id="A0AAN5C222"/>
<feature type="compositionally biased region" description="Basic and acidic residues" evidence="1">
    <location>
        <begin position="1"/>
        <end position="14"/>
    </location>
</feature>
<feature type="region of interest" description="Disordered" evidence="1">
    <location>
        <begin position="1"/>
        <end position="78"/>
    </location>
</feature>
<comment type="caution">
    <text evidence="2">The sequence shown here is derived from an EMBL/GenBank/DDBJ whole genome shotgun (WGS) entry which is preliminary data.</text>
</comment>
<keyword evidence="3" id="KW-1185">Reference proteome</keyword>
<protein>
    <submittedName>
        <fullName evidence="2">Uncharacterized protein</fullName>
    </submittedName>
</protein>
<feature type="compositionally biased region" description="Basic and acidic residues" evidence="1">
    <location>
        <begin position="59"/>
        <end position="78"/>
    </location>
</feature>
<gene>
    <name evidence="2" type="ORF">PMAYCL1PPCAC_04203</name>
</gene>
<dbReference type="EMBL" id="BTRK01000001">
    <property type="protein sequence ID" value="GMR34008.1"/>
    <property type="molecule type" value="Genomic_DNA"/>
</dbReference>
<feature type="non-terminal residue" evidence="2">
    <location>
        <position position="130"/>
    </location>
</feature>
<evidence type="ECO:0000313" key="2">
    <source>
        <dbReference type="EMBL" id="GMR34008.1"/>
    </source>
</evidence>
<name>A0AAN5C222_9BILA</name>
<reference evidence="3" key="1">
    <citation type="submission" date="2022-10" db="EMBL/GenBank/DDBJ databases">
        <title>Genome assembly of Pristionchus species.</title>
        <authorList>
            <person name="Yoshida K."/>
            <person name="Sommer R.J."/>
        </authorList>
    </citation>
    <scope>NUCLEOTIDE SEQUENCE [LARGE SCALE GENOMIC DNA]</scope>
    <source>
        <strain evidence="3">RS5460</strain>
    </source>
</reference>
<feature type="non-terminal residue" evidence="2">
    <location>
        <position position="1"/>
    </location>
</feature>
<evidence type="ECO:0000313" key="3">
    <source>
        <dbReference type="Proteomes" id="UP001328107"/>
    </source>
</evidence>
<proteinExistence type="predicted"/>
<organism evidence="2 3">
    <name type="scientific">Pristionchus mayeri</name>
    <dbReference type="NCBI Taxonomy" id="1317129"/>
    <lineage>
        <taxon>Eukaryota</taxon>
        <taxon>Metazoa</taxon>
        <taxon>Ecdysozoa</taxon>
        <taxon>Nematoda</taxon>
        <taxon>Chromadorea</taxon>
        <taxon>Rhabditida</taxon>
        <taxon>Rhabditina</taxon>
        <taxon>Diplogasteromorpha</taxon>
        <taxon>Diplogasteroidea</taxon>
        <taxon>Neodiplogasteridae</taxon>
        <taxon>Pristionchus</taxon>
    </lineage>
</organism>
<dbReference type="Proteomes" id="UP001328107">
    <property type="component" value="Unassembled WGS sequence"/>
</dbReference>